<keyword evidence="2" id="KW-0812">Transmembrane</keyword>
<evidence type="ECO:0000256" key="1">
    <source>
        <dbReference type="SAM" id="MobiDB-lite"/>
    </source>
</evidence>
<feature type="region of interest" description="Disordered" evidence="1">
    <location>
        <begin position="37"/>
        <end position="62"/>
    </location>
</feature>
<keyword evidence="2" id="KW-1133">Transmembrane helix</keyword>
<evidence type="ECO:0000313" key="4">
    <source>
        <dbReference type="Proteomes" id="UP001596099"/>
    </source>
</evidence>
<feature type="compositionally biased region" description="Basic and acidic residues" evidence="1">
    <location>
        <begin position="53"/>
        <end position="62"/>
    </location>
</feature>
<evidence type="ECO:0000313" key="3">
    <source>
        <dbReference type="EMBL" id="MFC5971202.1"/>
    </source>
</evidence>
<sequence length="62" mass="6220">MTETAAFVLTLVGGGALAGVTVAGIVLMKRVLAPNPPVAPESETVVESVPDDDSARSERGAV</sequence>
<name>A0ABD5RKU1_9EURY</name>
<organism evidence="3 4">
    <name type="scientific">Halomarina salina</name>
    <dbReference type="NCBI Taxonomy" id="1872699"/>
    <lineage>
        <taxon>Archaea</taxon>
        <taxon>Methanobacteriati</taxon>
        <taxon>Methanobacteriota</taxon>
        <taxon>Stenosarchaea group</taxon>
        <taxon>Halobacteria</taxon>
        <taxon>Halobacteriales</taxon>
        <taxon>Natronomonadaceae</taxon>
        <taxon>Halomarina</taxon>
    </lineage>
</organism>
<keyword evidence="4" id="KW-1185">Reference proteome</keyword>
<protein>
    <submittedName>
        <fullName evidence="3">Uncharacterized protein</fullName>
    </submittedName>
</protein>
<dbReference type="RefSeq" id="WP_247414111.1">
    <property type="nucleotide sequence ID" value="NZ_JALLGW010000001.1"/>
</dbReference>
<accession>A0ABD5RKU1</accession>
<gene>
    <name evidence="3" type="ORF">ACFPYI_07640</name>
</gene>
<reference evidence="3 4" key="1">
    <citation type="journal article" date="2019" name="Int. J. Syst. Evol. Microbiol.">
        <title>The Global Catalogue of Microorganisms (GCM) 10K type strain sequencing project: providing services to taxonomists for standard genome sequencing and annotation.</title>
        <authorList>
            <consortium name="The Broad Institute Genomics Platform"/>
            <consortium name="The Broad Institute Genome Sequencing Center for Infectious Disease"/>
            <person name="Wu L."/>
            <person name="Ma J."/>
        </authorList>
    </citation>
    <scope>NUCLEOTIDE SEQUENCE [LARGE SCALE GENOMIC DNA]</scope>
    <source>
        <strain evidence="3 4">CGMCC 1.12543</strain>
    </source>
</reference>
<keyword evidence="2" id="KW-0472">Membrane</keyword>
<dbReference type="EMBL" id="JBHSQH010000001">
    <property type="protein sequence ID" value="MFC5971202.1"/>
    <property type="molecule type" value="Genomic_DNA"/>
</dbReference>
<evidence type="ECO:0000256" key="2">
    <source>
        <dbReference type="SAM" id="Phobius"/>
    </source>
</evidence>
<proteinExistence type="predicted"/>
<dbReference type="Proteomes" id="UP001596099">
    <property type="component" value="Unassembled WGS sequence"/>
</dbReference>
<feature type="transmembrane region" description="Helical" evidence="2">
    <location>
        <begin position="6"/>
        <end position="27"/>
    </location>
</feature>
<comment type="caution">
    <text evidence="3">The sequence shown here is derived from an EMBL/GenBank/DDBJ whole genome shotgun (WGS) entry which is preliminary data.</text>
</comment>
<dbReference type="AlphaFoldDB" id="A0ABD5RKU1"/>